<reference evidence="1 2" key="1">
    <citation type="submission" date="2022-06" db="EMBL/GenBank/DDBJ databases">
        <title>Sequencing the genomes of 1000 actinobacteria strains.</title>
        <authorList>
            <person name="Klenk H.-P."/>
        </authorList>
    </citation>
    <scope>NUCLEOTIDE SEQUENCE [LARGE SCALE GENOMIC DNA]</scope>
    <source>
        <strain evidence="1 2">DSM 44170</strain>
    </source>
</reference>
<organism evidence="1 2">
    <name type="scientific">Nonomuraea roseoviolacea subsp. carminata</name>
    <dbReference type="NCBI Taxonomy" id="160689"/>
    <lineage>
        <taxon>Bacteria</taxon>
        <taxon>Bacillati</taxon>
        <taxon>Actinomycetota</taxon>
        <taxon>Actinomycetes</taxon>
        <taxon>Streptosporangiales</taxon>
        <taxon>Streptosporangiaceae</taxon>
        <taxon>Nonomuraea</taxon>
    </lineage>
</organism>
<keyword evidence="2" id="KW-1185">Reference proteome</keyword>
<accession>A0ABT1JTQ5</accession>
<dbReference type="EMBL" id="JAMZEC010000001">
    <property type="protein sequence ID" value="MCP2344179.1"/>
    <property type="molecule type" value="Genomic_DNA"/>
</dbReference>
<sequence>MRATRRRWRVVERREETADVMSPLLRPAHD</sequence>
<evidence type="ECO:0000313" key="2">
    <source>
        <dbReference type="Proteomes" id="UP001320766"/>
    </source>
</evidence>
<comment type="caution">
    <text evidence="1">The sequence shown here is derived from an EMBL/GenBank/DDBJ whole genome shotgun (WGS) entry which is preliminary data.</text>
</comment>
<gene>
    <name evidence="1" type="ORF">HD595_000301</name>
</gene>
<protein>
    <submittedName>
        <fullName evidence="1">Uncharacterized protein</fullName>
    </submittedName>
</protein>
<dbReference type="Proteomes" id="UP001320766">
    <property type="component" value="Unassembled WGS sequence"/>
</dbReference>
<name>A0ABT1JTQ5_9ACTN</name>
<evidence type="ECO:0000313" key="1">
    <source>
        <dbReference type="EMBL" id="MCP2344179.1"/>
    </source>
</evidence>
<proteinExistence type="predicted"/>